<dbReference type="PATRIC" id="fig|1703779.3.peg.1997"/>
<dbReference type="AlphaFoldDB" id="A0A0S8FVD0"/>
<evidence type="ECO:0000313" key="13">
    <source>
        <dbReference type="EMBL" id="KPK64617.1"/>
    </source>
</evidence>
<dbReference type="STRING" id="1703779.AMJ83_02170"/>
<dbReference type="Pfam" id="PF01641">
    <property type="entry name" value="SelR"/>
    <property type="match status" value="1"/>
</dbReference>
<keyword evidence="3 9" id="KW-0560">Oxidoreductase</keyword>
<reference evidence="13 14" key="1">
    <citation type="journal article" date="2015" name="Microbiome">
        <title>Genomic resolution of linkages in carbon, nitrogen, and sulfur cycling among widespread estuary sediment bacteria.</title>
        <authorList>
            <person name="Baker B.J."/>
            <person name="Lazar C.S."/>
            <person name="Teske A.P."/>
            <person name="Dick G.J."/>
        </authorList>
    </citation>
    <scope>NUCLEOTIDE SEQUENCE [LARGE SCALE GENOMIC DNA]</scope>
    <source>
        <strain evidence="13">SM23_42</strain>
    </source>
</reference>
<dbReference type="GO" id="GO:0033743">
    <property type="term" value="F:peptide-methionine (R)-S-oxide reductase activity"/>
    <property type="evidence" value="ECO:0007669"/>
    <property type="project" value="UniProtKB-UniRule"/>
</dbReference>
<proteinExistence type="inferred from homology"/>
<gene>
    <name evidence="9" type="primary">msrB</name>
    <name evidence="10" type="synonym">msrA</name>
    <name evidence="13" type="ORF">AMJ83_02170</name>
</gene>
<evidence type="ECO:0000256" key="4">
    <source>
        <dbReference type="ARBA" id="ARBA00023268"/>
    </source>
</evidence>
<evidence type="ECO:0000256" key="3">
    <source>
        <dbReference type="ARBA" id="ARBA00023002"/>
    </source>
</evidence>
<dbReference type="InterPro" id="IPR002579">
    <property type="entry name" value="Met_Sox_Rdtase_MsrB_dom"/>
</dbReference>
<evidence type="ECO:0000256" key="9">
    <source>
        <dbReference type="HAMAP-Rule" id="MF_01400"/>
    </source>
</evidence>
<dbReference type="InterPro" id="IPR011057">
    <property type="entry name" value="Mss4-like_sf"/>
</dbReference>
<dbReference type="Gene3D" id="2.170.150.20">
    <property type="entry name" value="Peptide methionine sulfoxide reductase"/>
    <property type="match status" value="1"/>
</dbReference>
<dbReference type="Gene3D" id="3.30.1060.10">
    <property type="entry name" value="Peptide methionine sulphoxide reductase MsrA"/>
    <property type="match status" value="1"/>
</dbReference>
<evidence type="ECO:0000256" key="6">
    <source>
        <dbReference type="ARBA" id="ARBA00047806"/>
    </source>
</evidence>
<protein>
    <recommendedName>
        <fullName evidence="9 10">Multifunctional fusion protein</fullName>
    </recommendedName>
    <domain>
        <recommendedName>
            <fullName evidence="10">Peptide methionine sulfoxide reductase MsrA</fullName>
            <shortName evidence="10">Protein-methionine-S-oxide reductase</shortName>
            <ecNumber evidence="10">1.8.4.11</ecNumber>
        </recommendedName>
        <alternativeName>
            <fullName evidence="10">Peptide-methionine (S)-S-oxide reductase</fullName>
            <shortName evidence="10">Peptide Met(O) reductase</shortName>
        </alternativeName>
    </domain>
    <domain>
        <recommendedName>
            <fullName evidence="9">Peptide methionine sulfoxide reductase MsrB</fullName>
            <ecNumber evidence="9">1.8.4.12</ecNumber>
        </recommendedName>
        <alternativeName>
            <fullName evidence="9">Peptide-methionine (R)-S-oxide reductase</fullName>
        </alternativeName>
    </domain>
</protein>
<dbReference type="SUPFAM" id="SSF55068">
    <property type="entry name" value="Peptide methionine sulfoxide reductase"/>
    <property type="match status" value="1"/>
</dbReference>
<accession>A0A0S8FVD0</accession>
<dbReference type="FunFam" id="3.30.1060.10:FF:000003">
    <property type="entry name" value="Peptide methionine sulfoxide reductase MsrA"/>
    <property type="match status" value="1"/>
</dbReference>
<dbReference type="PANTHER" id="PTHR10173">
    <property type="entry name" value="METHIONINE SULFOXIDE REDUCTASE"/>
    <property type="match status" value="1"/>
</dbReference>
<dbReference type="GO" id="GO:0030091">
    <property type="term" value="P:protein repair"/>
    <property type="evidence" value="ECO:0007669"/>
    <property type="project" value="InterPro"/>
</dbReference>
<dbReference type="InterPro" id="IPR036509">
    <property type="entry name" value="Met_Sox_Rdtase_MsrA_sf"/>
</dbReference>
<comment type="caution">
    <text evidence="13">The sequence shown here is derived from an EMBL/GenBank/DDBJ whole genome shotgun (WGS) entry which is preliminary data.</text>
</comment>
<dbReference type="GO" id="GO:0005737">
    <property type="term" value="C:cytoplasm"/>
    <property type="evidence" value="ECO:0007669"/>
    <property type="project" value="TreeGrafter"/>
</dbReference>
<evidence type="ECO:0000256" key="2">
    <source>
        <dbReference type="ARBA" id="ARBA00011017"/>
    </source>
</evidence>
<feature type="active site" description="Nucleophile" evidence="9">
    <location>
        <position position="322"/>
    </location>
</feature>
<organism evidence="13 14">
    <name type="scientific">candidate division WOR_3 bacterium SM23_42</name>
    <dbReference type="NCBI Taxonomy" id="1703779"/>
    <lineage>
        <taxon>Bacteria</taxon>
        <taxon>Bacteria division WOR-3</taxon>
    </lineage>
</organism>
<comment type="similarity">
    <text evidence="9">Belongs to the MsrB Met sulfoxide reductase family.</text>
</comment>
<keyword evidence="4" id="KW-0511">Multifunctional enzyme</keyword>
<dbReference type="InterPro" id="IPR002569">
    <property type="entry name" value="Met_Sox_Rdtase_MsrA_dom"/>
</dbReference>
<comment type="similarity">
    <text evidence="10">Belongs to the MsrA Met sulfoxide reductase family.</text>
</comment>
<comment type="function">
    <text evidence="5 10">Has an important function as a repair enzyme for proteins that have been inactivated by oxidation. Catalyzes the reversible oxidation-reduction of methionine sulfoxide in proteins to methionine.</text>
</comment>
<dbReference type="FunFam" id="2.170.150.20:FF:000003">
    <property type="entry name" value="Peptide methionine sulfoxide reductase MsrB"/>
    <property type="match status" value="1"/>
</dbReference>
<name>A0A0S8FVD0_UNCW3</name>
<comment type="similarity">
    <text evidence="2">In the N-terminal section; belongs to the MsrA Met sulfoxide reductase family.</text>
</comment>
<dbReference type="HAMAP" id="MF_01400">
    <property type="entry name" value="MsrB"/>
    <property type="match status" value="1"/>
</dbReference>
<feature type="domain" description="MsrB" evidence="12">
    <location>
        <begin position="211"/>
        <end position="333"/>
    </location>
</feature>
<evidence type="ECO:0000256" key="7">
    <source>
        <dbReference type="ARBA" id="ARBA00048488"/>
    </source>
</evidence>
<dbReference type="Proteomes" id="UP000051373">
    <property type="component" value="Unassembled WGS sequence"/>
</dbReference>
<dbReference type="EMBL" id="LJUJ01000002">
    <property type="protein sequence ID" value="KPK64617.1"/>
    <property type="molecule type" value="Genomic_DNA"/>
</dbReference>
<dbReference type="GO" id="GO:0006979">
    <property type="term" value="P:response to oxidative stress"/>
    <property type="evidence" value="ECO:0007669"/>
    <property type="project" value="InterPro"/>
</dbReference>
<dbReference type="EC" id="1.8.4.12" evidence="9"/>
<dbReference type="NCBIfam" id="TIGR00401">
    <property type="entry name" value="msrA"/>
    <property type="match status" value="1"/>
</dbReference>
<evidence type="ECO:0000256" key="1">
    <source>
        <dbReference type="ARBA" id="ARBA00008076"/>
    </source>
</evidence>
<dbReference type="GO" id="GO:0008113">
    <property type="term" value="F:peptide-methionine (S)-S-oxide reductase activity"/>
    <property type="evidence" value="ECO:0007669"/>
    <property type="project" value="UniProtKB-UniRule"/>
</dbReference>
<evidence type="ECO:0000256" key="11">
    <source>
        <dbReference type="SAM" id="MobiDB-lite"/>
    </source>
</evidence>
<dbReference type="SUPFAM" id="SSF51316">
    <property type="entry name" value="Mss4-like"/>
    <property type="match status" value="1"/>
</dbReference>
<feature type="region of interest" description="Disordered" evidence="11">
    <location>
        <begin position="192"/>
        <end position="212"/>
    </location>
</feature>
<dbReference type="EC" id="1.8.4.11" evidence="10"/>
<evidence type="ECO:0000256" key="10">
    <source>
        <dbReference type="HAMAP-Rule" id="MF_01401"/>
    </source>
</evidence>
<comment type="similarity">
    <text evidence="1">In the C-terminal section; belongs to the MsrB Met sulfoxide reductase family.</text>
</comment>
<evidence type="ECO:0000313" key="14">
    <source>
        <dbReference type="Proteomes" id="UP000051373"/>
    </source>
</evidence>
<sequence length="350" mass="40079">MCNSEGGGKEKGSVEMKSDAEFKKATFAGGCFWCMEPPFENLEGVIDVVPGYAGGRTENPTYEQVSSGATGHLEVVQIRYDPSKISYQRLLDVFWTQIDPTDEGGQFVDRGSQYKTAILYHDDEQKRLAEESKVALDRSGKYDKPVVTEIRKFTEFYEAEDYHKDFYKKSPVRYKNYKFHSGREQYLKQIWGDDREREPAENRQSYEKPSEQEIRQNLTPMQYEVTQQCGTEPPFQNEYWNNKREGIYVDVVSGEPLFSSRDKFDSGTGWPSFIQPLEAANVVEKADSSHGMIRTEVRSKSGDSHLGHVFDDGPAPTGLRYCINSASLRFIAKEDLESEGYGEYMKLFED</sequence>
<dbReference type="HAMAP" id="MF_01401">
    <property type="entry name" value="MsrA"/>
    <property type="match status" value="1"/>
</dbReference>
<comment type="catalytic activity">
    <reaction evidence="7 9">
        <text>L-methionyl-[protein] + [thioredoxin]-disulfide + H2O = L-methionyl-(R)-S-oxide-[protein] + [thioredoxin]-dithiol</text>
        <dbReference type="Rhea" id="RHEA:24164"/>
        <dbReference type="Rhea" id="RHEA-COMP:10698"/>
        <dbReference type="Rhea" id="RHEA-COMP:10700"/>
        <dbReference type="Rhea" id="RHEA-COMP:12313"/>
        <dbReference type="Rhea" id="RHEA-COMP:12314"/>
        <dbReference type="ChEBI" id="CHEBI:15377"/>
        <dbReference type="ChEBI" id="CHEBI:16044"/>
        <dbReference type="ChEBI" id="CHEBI:29950"/>
        <dbReference type="ChEBI" id="CHEBI:45764"/>
        <dbReference type="ChEBI" id="CHEBI:50058"/>
        <dbReference type="EC" id="1.8.4.12"/>
    </reaction>
</comment>
<evidence type="ECO:0000256" key="5">
    <source>
        <dbReference type="ARBA" id="ARBA00024679"/>
    </source>
</evidence>
<evidence type="ECO:0000256" key="8">
    <source>
        <dbReference type="ARBA" id="ARBA00048782"/>
    </source>
</evidence>
<dbReference type="Pfam" id="PF01625">
    <property type="entry name" value="PMSR"/>
    <property type="match status" value="1"/>
</dbReference>
<dbReference type="InterPro" id="IPR028427">
    <property type="entry name" value="Met_Sox_Rdtase_MsrB"/>
</dbReference>
<comment type="catalytic activity">
    <reaction evidence="6 10">
        <text>L-methionyl-[protein] + [thioredoxin]-disulfide + H2O = L-methionyl-(S)-S-oxide-[protein] + [thioredoxin]-dithiol</text>
        <dbReference type="Rhea" id="RHEA:14217"/>
        <dbReference type="Rhea" id="RHEA-COMP:10698"/>
        <dbReference type="Rhea" id="RHEA-COMP:10700"/>
        <dbReference type="Rhea" id="RHEA-COMP:12313"/>
        <dbReference type="Rhea" id="RHEA-COMP:12315"/>
        <dbReference type="ChEBI" id="CHEBI:15377"/>
        <dbReference type="ChEBI" id="CHEBI:16044"/>
        <dbReference type="ChEBI" id="CHEBI:29950"/>
        <dbReference type="ChEBI" id="CHEBI:44120"/>
        <dbReference type="ChEBI" id="CHEBI:50058"/>
        <dbReference type="EC" id="1.8.4.11"/>
    </reaction>
</comment>
<feature type="active site" evidence="10">
    <location>
        <position position="31"/>
    </location>
</feature>
<comment type="catalytic activity">
    <reaction evidence="8 10">
        <text>[thioredoxin]-disulfide + L-methionine + H2O = L-methionine (S)-S-oxide + [thioredoxin]-dithiol</text>
        <dbReference type="Rhea" id="RHEA:19993"/>
        <dbReference type="Rhea" id="RHEA-COMP:10698"/>
        <dbReference type="Rhea" id="RHEA-COMP:10700"/>
        <dbReference type="ChEBI" id="CHEBI:15377"/>
        <dbReference type="ChEBI" id="CHEBI:29950"/>
        <dbReference type="ChEBI" id="CHEBI:50058"/>
        <dbReference type="ChEBI" id="CHEBI:57844"/>
        <dbReference type="ChEBI" id="CHEBI:58772"/>
        <dbReference type="EC" id="1.8.4.11"/>
    </reaction>
</comment>
<dbReference type="NCBIfam" id="TIGR00357">
    <property type="entry name" value="peptide-methionine (R)-S-oxide reductase MsrB"/>
    <property type="match status" value="1"/>
</dbReference>
<dbReference type="GO" id="GO:0033744">
    <property type="term" value="F:L-methionine:thioredoxin-disulfide S-oxidoreductase activity"/>
    <property type="evidence" value="ECO:0007669"/>
    <property type="project" value="RHEA"/>
</dbReference>
<comment type="caution">
    <text evidence="9">Lacks conserved residue(s) required for the propagation of feature annotation.</text>
</comment>
<dbReference type="PROSITE" id="PS51790">
    <property type="entry name" value="MSRB"/>
    <property type="match status" value="1"/>
</dbReference>
<evidence type="ECO:0000259" key="12">
    <source>
        <dbReference type="PROSITE" id="PS51790"/>
    </source>
</evidence>
<dbReference type="PANTHER" id="PTHR10173:SF59">
    <property type="entry name" value="PEPTIDE METHIONINE SULFOXIDE REDUCTASE MSRA_MSRB"/>
    <property type="match status" value="1"/>
</dbReference>